<dbReference type="Pfam" id="PF02565">
    <property type="entry name" value="RecO_C"/>
    <property type="match status" value="1"/>
</dbReference>
<accession>A0A0F9B9C8</accession>
<dbReference type="EMBL" id="LAZR01038950">
    <property type="protein sequence ID" value="KKL18225.1"/>
    <property type="molecule type" value="Genomic_DNA"/>
</dbReference>
<evidence type="ECO:0000256" key="5">
    <source>
        <dbReference type="ARBA" id="ARBA00023204"/>
    </source>
</evidence>
<dbReference type="GO" id="GO:0006302">
    <property type="term" value="P:double-strand break repair"/>
    <property type="evidence" value="ECO:0007669"/>
    <property type="project" value="TreeGrafter"/>
</dbReference>
<keyword evidence="3" id="KW-0227">DNA damage</keyword>
<organism evidence="8">
    <name type="scientific">marine sediment metagenome</name>
    <dbReference type="NCBI Taxonomy" id="412755"/>
    <lineage>
        <taxon>unclassified sequences</taxon>
        <taxon>metagenomes</taxon>
        <taxon>ecological metagenomes</taxon>
    </lineage>
</organism>
<dbReference type="GO" id="GO:0006310">
    <property type="term" value="P:DNA recombination"/>
    <property type="evidence" value="ECO:0007669"/>
    <property type="project" value="UniProtKB-KW"/>
</dbReference>
<gene>
    <name evidence="8" type="ORF">LCGC14_2477640</name>
</gene>
<evidence type="ECO:0000256" key="6">
    <source>
        <dbReference type="ARBA" id="ARBA00033409"/>
    </source>
</evidence>
<evidence type="ECO:0000256" key="2">
    <source>
        <dbReference type="ARBA" id="ARBA00021310"/>
    </source>
</evidence>
<proteinExistence type="inferred from homology"/>
<dbReference type="NCBIfam" id="TIGR00613">
    <property type="entry name" value="reco"/>
    <property type="match status" value="1"/>
</dbReference>
<name>A0A0F9B9C8_9ZZZZ</name>
<dbReference type="InterPro" id="IPR022572">
    <property type="entry name" value="DNA_rep/recomb_RecO_N"/>
</dbReference>
<evidence type="ECO:0000313" key="8">
    <source>
        <dbReference type="EMBL" id="KKL18225.1"/>
    </source>
</evidence>
<dbReference type="PANTHER" id="PTHR33991:SF1">
    <property type="entry name" value="DNA REPAIR PROTEIN RECO"/>
    <property type="match status" value="1"/>
</dbReference>
<feature type="domain" description="DNA replication/recombination mediator RecO N-terminal" evidence="7">
    <location>
        <begin position="4"/>
        <end position="73"/>
    </location>
</feature>
<comment type="caution">
    <text evidence="8">The sequence shown here is derived from an EMBL/GenBank/DDBJ whole genome shotgun (WGS) entry which is preliminary data.</text>
</comment>
<protein>
    <recommendedName>
        <fullName evidence="2">DNA repair protein RecO</fullName>
    </recommendedName>
    <alternativeName>
        <fullName evidence="6">Recombination protein O</fullName>
    </alternativeName>
</protein>
<evidence type="ECO:0000259" key="7">
    <source>
        <dbReference type="Pfam" id="PF11967"/>
    </source>
</evidence>
<dbReference type="Gene3D" id="1.20.1440.120">
    <property type="entry name" value="Recombination protein O, C-terminal domain"/>
    <property type="match status" value="1"/>
</dbReference>
<dbReference type="SUPFAM" id="SSF50249">
    <property type="entry name" value="Nucleic acid-binding proteins"/>
    <property type="match status" value="1"/>
</dbReference>
<dbReference type="InterPro" id="IPR042242">
    <property type="entry name" value="RecO_C"/>
</dbReference>
<sequence>MRVDNEPAFVLHTRPYRETSQLVDLFSRHHGRFRAVARSPRRTKNSTRNLSPFTPLLVGWSGKSDLKTLVSAEQSGASLMLVGERLYSGFYLNELLLRLLAEHDPHEWIFDCYLEIMTKLVDGDQVEPALRQFETYLLSDLGYGLVLDIEAESGKPVVPDQWYWFDPTAGLVARHFVSGGRRAPNWFQGAELLAIHHGNDSTPSVGQSKKRLMRLALEPHLGGKPLRSRELFY</sequence>
<dbReference type="HAMAP" id="MF_00201">
    <property type="entry name" value="RecO"/>
    <property type="match status" value="1"/>
</dbReference>
<dbReference type="AlphaFoldDB" id="A0A0F9B9C8"/>
<evidence type="ECO:0000256" key="4">
    <source>
        <dbReference type="ARBA" id="ARBA00023172"/>
    </source>
</evidence>
<dbReference type="GO" id="GO:0043590">
    <property type="term" value="C:bacterial nucleoid"/>
    <property type="evidence" value="ECO:0007669"/>
    <property type="project" value="TreeGrafter"/>
</dbReference>
<keyword evidence="4" id="KW-0233">DNA recombination</keyword>
<dbReference type="Pfam" id="PF11967">
    <property type="entry name" value="RecO_N"/>
    <property type="match status" value="1"/>
</dbReference>
<evidence type="ECO:0000256" key="3">
    <source>
        <dbReference type="ARBA" id="ARBA00022763"/>
    </source>
</evidence>
<dbReference type="InterPro" id="IPR012340">
    <property type="entry name" value="NA-bd_OB-fold"/>
</dbReference>
<dbReference type="PANTHER" id="PTHR33991">
    <property type="entry name" value="DNA REPAIR PROTEIN RECO"/>
    <property type="match status" value="1"/>
</dbReference>
<keyword evidence="5" id="KW-0234">DNA repair</keyword>
<dbReference type="InterPro" id="IPR003717">
    <property type="entry name" value="RecO"/>
</dbReference>
<dbReference type="InterPro" id="IPR037278">
    <property type="entry name" value="ARFGAP/RecO"/>
</dbReference>
<reference evidence="8" key="1">
    <citation type="journal article" date="2015" name="Nature">
        <title>Complex archaea that bridge the gap between prokaryotes and eukaryotes.</title>
        <authorList>
            <person name="Spang A."/>
            <person name="Saw J.H."/>
            <person name="Jorgensen S.L."/>
            <person name="Zaremba-Niedzwiedzka K."/>
            <person name="Martijn J."/>
            <person name="Lind A.E."/>
            <person name="van Eijk R."/>
            <person name="Schleper C."/>
            <person name="Guy L."/>
            <person name="Ettema T.J."/>
        </authorList>
    </citation>
    <scope>NUCLEOTIDE SEQUENCE</scope>
</reference>
<evidence type="ECO:0000256" key="1">
    <source>
        <dbReference type="ARBA" id="ARBA00007452"/>
    </source>
</evidence>
<comment type="similarity">
    <text evidence="1">Belongs to the RecO family.</text>
</comment>
<dbReference type="SUPFAM" id="SSF57863">
    <property type="entry name" value="ArfGap/RecO-like zinc finger"/>
    <property type="match status" value="1"/>
</dbReference>
<dbReference type="Gene3D" id="2.40.50.140">
    <property type="entry name" value="Nucleic acid-binding proteins"/>
    <property type="match status" value="1"/>
</dbReference>